<keyword evidence="2" id="KW-0472">Membrane</keyword>
<keyword evidence="2" id="KW-1133">Transmembrane helix</keyword>
<gene>
    <name evidence="3" type="ORF">AXF12_03195</name>
</gene>
<keyword evidence="2" id="KW-0812">Transmembrane</keyword>
<evidence type="ECO:0000256" key="2">
    <source>
        <dbReference type="SAM" id="Phobius"/>
    </source>
</evidence>
<feature type="region of interest" description="Disordered" evidence="1">
    <location>
        <begin position="90"/>
        <end position="110"/>
    </location>
</feature>
<feature type="compositionally biased region" description="Basic and acidic residues" evidence="1">
    <location>
        <begin position="96"/>
        <end position="110"/>
    </location>
</feature>
<reference evidence="3 4" key="1">
    <citation type="submission" date="2016-02" db="EMBL/GenBank/DDBJ databases">
        <authorList>
            <person name="Holder M.E."/>
            <person name="Ajami N.J."/>
            <person name="Petrosino J.F."/>
        </authorList>
    </citation>
    <scope>NUCLEOTIDE SEQUENCE [LARGE SCALE GENOMIC DNA]</scope>
    <source>
        <strain evidence="3 4">CCUG 32990</strain>
    </source>
</reference>
<protein>
    <submittedName>
        <fullName evidence="3">Uncharacterized protein</fullName>
    </submittedName>
</protein>
<feature type="transmembrane region" description="Helical" evidence="2">
    <location>
        <begin position="20"/>
        <end position="41"/>
    </location>
</feature>
<evidence type="ECO:0000313" key="4">
    <source>
        <dbReference type="Proteomes" id="UP000065822"/>
    </source>
</evidence>
<sequence length="110" mass="12590">MLFAFEERNTLSAMNRKQLYIILLTFLVIFLLLVTFVALVIGKGYGGIFWLLFFLMLPVLIVAFGQAILAGLIWLGSSIVVFITFKIQQYSKKKQVQKEPWEGHSSSEEK</sequence>
<keyword evidence="4" id="KW-1185">Reference proteome</keyword>
<organism evidence="3 4">
    <name type="scientific">Capnocytophaga haemolytica</name>
    <dbReference type="NCBI Taxonomy" id="45243"/>
    <lineage>
        <taxon>Bacteria</taxon>
        <taxon>Pseudomonadati</taxon>
        <taxon>Bacteroidota</taxon>
        <taxon>Flavobacteriia</taxon>
        <taxon>Flavobacteriales</taxon>
        <taxon>Flavobacteriaceae</taxon>
        <taxon>Capnocytophaga</taxon>
    </lineage>
</organism>
<evidence type="ECO:0000256" key="1">
    <source>
        <dbReference type="SAM" id="MobiDB-lite"/>
    </source>
</evidence>
<dbReference type="EMBL" id="CP014227">
    <property type="protein sequence ID" value="AMD84612.1"/>
    <property type="molecule type" value="Genomic_DNA"/>
</dbReference>
<accession>A0ABN4KDS9</accession>
<evidence type="ECO:0000313" key="3">
    <source>
        <dbReference type="EMBL" id="AMD84612.1"/>
    </source>
</evidence>
<proteinExistence type="predicted"/>
<dbReference type="Proteomes" id="UP000065822">
    <property type="component" value="Chromosome"/>
</dbReference>
<name>A0ABN4KDS9_9FLAO</name>
<feature type="transmembrane region" description="Helical" evidence="2">
    <location>
        <begin position="53"/>
        <end position="85"/>
    </location>
</feature>